<comment type="similarity">
    <text evidence="7">Belongs to the metallo-dependent hydrolases superfamily. HutI family.</text>
</comment>
<organism evidence="9 10">
    <name type="scientific">Aliikangiella coralliicola</name>
    <dbReference type="NCBI Taxonomy" id="2592383"/>
    <lineage>
        <taxon>Bacteria</taxon>
        <taxon>Pseudomonadati</taxon>
        <taxon>Pseudomonadota</taxon>
        <taxon>Gammaproteobacteria</taxon>
        <taxon>Oceanospirillales</taxon>
        <taxon>Pleioneaceae</taxon>
        <taxon>Aliikangiella</taxon>
    </lineage>
</organism>
<feature type="binding site" evidence="7">
    <location>
        <position position="322"/>
    </location>
    <ligand>
        <name>N-formimidoyl-L-glutamate</name>
        <dbReference type="ChEBI" id="CHEBI:58928"/>
    </ligand>
</feature>
<dbReference type="GO" id="GO:0019556">
    <property type="term" value="P:L-histidine catabolic process to glutamate and formamide"/>
    <property type="evidence" value="ECO:0007669"/>
    <property type="project" value="UniProtKB-UniRule"/>
</dbReference>
<feature type="binding site" evidence="7">
    <location>
        <position position="243"/>
    </location>
    <ligand>
        <name>Zn(2+)</name>
        <dbReference type="ChEBI" id="CHEBI:29105"/>
    </ligand>
</feature>
<feature type="binding site" evidence="7">
    <location>
        <position position="145"/>
    </location>
    <ligand>
        <name>4-imidazolone-5-propanoate</name>
        <dbReference type="ChEBI" id="CHEBI:77893"/>
    </ligand>
</feature>
<keyword evidence="3 7" id="KW-0378">Hydrolase</keyword>
<evidence type="ECO:0000256" key="4">
    <source>
        <dbReference type="ARBA" id="ARBA00022808"/>
    </source>
</evidence>
<dbReference type="GO" id="GO:0005506">
    <property type="term" value="F:iron ion binding"/>
    <property type="evidence" value="ECO:0007669"/>
    <property type="project" value="UniProtKB-UniRule"/>
</dbReference>
<feature type="binding site" evidence="7">
    <location>
        <position position="178"/>
    </location>
    <ligand>
        <name>4-imidazolone-5-propanoate</name>
        <dbReference type="ChEBI" id="CHEBI:77893"/>
    </ligand>
</feature>
<evidence type="ECO:0000313" key="9">
    <source>
        <dbReference type="EMBL" id="TQV84448.1"/>
    </source>
</evidence>
<feature type="binding site" evidence="7">
    <location>
        <position position="323"/>
    </location>
    <ligand>
        <name>4-imidazolone-5-propanoate</name>
        <dbReference type="ChEBI" id="CHEBI:77893"/>
    </ligand>
</feature>
<keyword evidence="10" id="KW-1185">Reference proteome</keyword>
<dbReference type="PANTHER" id="PTHR42752">
    <property type="entry name" value="IMIDAZOLONEPROPIONASE"/>
    <property type="match status" value="1"/>
</dbReference>
<evidence type="ECO:0000256" key="7">
    <source>
        <dbReference type="HAMAP-Rule" id="MF_00372"/>
    </source>
</evidence>
<comment type="caution">
    <text evidence="9">The sequence shown here is derived from an EMBL/GenBank/DDBJ whole genome shotgun (WGS) entry which is preliminary data.</text>
</comment>
<evidence type="ECO:0000256" key="1">
    <source>
        <dbReference type="ARBA" id="ARBA00012864"/>
    </source>
</evidence>
<dbReference type="EMBL" id="VIKS01000014">
    <property type="protein sequence ID" value="TQV84448.1"/>
    <property type="molecule type" value="Genomic_DNA"/>
</dbReference>
<dbReference type="AlphaFoldDB" id="A0A545U4Q6"/>
<dbReference type="InterPro" id="IPR011059">
    <property type="entry name" value="Metal-dep_hydrolase_composite"/>
</dbReference>
<keyword evidence="2 7" id="KW-0479">Metal-binding</keyword>
<feature type="binding site" evidence="7">
    <location>
        <position position="82"/>
    </location>
    <ligand>
        <name>4-imidazolone-5-propanoate</name>
        <dbReference type="ChEBI" id="CHEBI:77893"/>
    </ligand>
</feature>
<feature type="binding site" evidence="7">
    <location>
        <position position="320"/>
    </location>
    <ligand>
        <name>N-formimidoyl-L-glutamate</name>
        <dbReference type="ChEBI" id="CHEBI:58928"/>
    </ligand>
</feature>
<dbReference type="SUPFAM" id="SSF51556">
    <property type="entry name" value="Metallo-dependent hydrolases"/>
    <property type="match status" value="1"/>
</dbReference>
<feature type="binding site" evidence="7">
    <location>
        <position position="318"/>
    </location>
    <ligand>
        <name>Zn(2+)</name>
        <dbReference type="ChEBI" id="CHEBI:29105"/>
    </ligand>
</feature>
<dbReference type="UniPathway" id="UPA00379">
    <property type="reaction ID" value="UER00551"/>
</dbReference>
<dbReference type="EC" id="3.5.2.7" evidence="1 7"/>
<dbReference type="NCBIfam" id="TIGR01224">
    <property type="entry name" value="hutI"/>
    <property type="match status" value="1"/>
</dbReference>
<dbReference type="FunFam" id="3.20.20.140:FF:000007">
    <property type="entry name" value="Imidazolonepropionase"/>
    <property type="match status" value="1"/>
</dbReference>
<keyword evidence="7" id="KW-0963">Cytoplasm</keyword>
<feature type="binding site" evidence="7">
    <location>
        <position position="73"/>
    </location>
    <ligand>
        <name>Zn(2+)</name>
        <dbReference type="ChEBI" id="CHEBI:29105"/>
    </ligand>
</feature>
<proteinExistence type="inferred from homology"/>
<dbReference type="Proteomes" id="UP000315439">
    <property type="component" value="Unassembled WGS sequence"/>
</dbReference>
<keyword evidence="5 7" id="KW-0862">Zinc</keyword>
<feature type="binding site" evidence="7">
    <location>
        <position position="243"/>
    </location>
    <ligand>
        <name>Fe(3+)</name>
        <dbReference type="ChEBI" id="CHEBI:29034"/>
    </ligand>
</feature>
<dbReference type="InterPro" id="IPR032466">
    <property type="entry name" value="Metal_Hydrolase"/>
</dbReference>
<gene>
    <name evidence="7" type="primary">hutI</name>
    <name evidence="9" type="ORF">FLL46_22795</name>
</gene>
<keyword evidence="6 7" id="KW-0408">Iron</keyword>
<feature type="binding site" evidence="7">
    <location>
        <position position="145"/>
    </location>
    <ligand>
        <name>N-formimidoyl-L-glutamate</name>
        <dbReference type="ChEBI" id="CHEBI:58928"/>
    </ligand>
</feature>
<dbReference type="RefSeq" id="WP_142934076.1">
    <property type="nucleotide sequence ID" value="NZ_ML660170.1"/>
</dbReference>
<comment type="function">
    <text evidence="7">Catalyzes the hydrolytic cleavage of the carbon-nitrogen bond in imidazolone-5-propanoate to yield N-formimidoyl-L-glutamate. It is the third step in the universal histidine degradation pathway.</text>
</comment>
<sequence length="410" mass="44525">MSTVFDLVIHNVNLATMAENDNYGIINNAAVCIKDGQIDTIISEMDKQSGNLETEQAIDAEGRWMTPGLIDCHTHLVYGGNRANEFEMRLEGASYEEIAKAGGGIVSTVKATRETDKQALFDAAAKRLTYLIDEGVTTVEIKSGYGLDLDTEQKMLEVASDLGQYSPVEVSKTFLGAHAVPPEYKEKADDYIDLVCEQMMPALHQKGLIDCVDAFCEGIGFSVSQTQRVFEKAKSLGLPVKLHAEQLSDLGGSRLACEFEAWSVDHLEFLNEQDIPKLKHAGTVATLLPGAFYFLNETQLPPIEALRKHQVPIAIATDSNPGSSPCLSLLLMLNMATTLFKLTPFEALQGVTINAAKALNISHKVGSIAEGKQADLVLWDINSPAELSYRIGGNPCHTVIKKGEVILAKG</sequence>
<feature type="binding site" evidence="7">
    <location>
        <position position="75"/>
    </location>
    <ligand>
        <name>Fe(3+)</name>
        <dbReference type="ChEBI" id="CHEBI:29034"/>
    </ligand>
</feature>
<comment type="catalytic activity">
    <reaction evidence="7">
        <text>4-imidazolone-5-propanoate + H2O = N-formimidoyl-L-glutamate</text>
        <dbReference type="Rhea" id="RHEA:23660"/>
        <dbReference type="ChEBI" id="CHEBI:15377"/>
        <dbReference type="ChEBI" id="CHEBI:58928"/>
        <dbReference type="ChEBI" id="CHEBI:77893"/>
        <dbReference type="EC" id="3.5.2.7"/>
    </reaction>
</comment>
<protein>
    <recommendedName>
        <fullName evidence="1 7">Imidazolonepropionase</fullName>
        <ecNumber evidence="1 7">3.5.2.7</ecNumber>
    </recommendedName>
    <alternativeName>
        <fullName evidence="7">Imidazolone-5-propionate hydrolase</fullName>
    </alternativeName>
</protein>
<evidence type="ECO:0000259" key="8">
    <source>
        <dbReference type="Pfam" id="PF01979"/>
    </source>
</evidence>
<evidence type="ECO:0000256" key="3">
    <source>
        <dbReference type="ARBA" id="ARBA00022801"/>
    </source>
</evidence>
<dbReference type="HAMAP" id="MF_00372">
    <property type="entry name" value="HutI"/>
    <property type="match status" value="1"/>
</dbReference>
<name>A0A545U4Q6_9GAMM</name>
<comment type="cofactor">
    <cofactor evidence="7">
        <name>Zn(2+)</name>
        <dbReference type="ChEBI" id="CHEBI:29105"/>
    </cofactor>
    <cofactor evidence="7">
        <name>Fe(3+)</name>
        <dbReference type="ChEBI" id="CHEBI:29034"/>
    </cofactor>
    <text evidence="7">Binds 1 zinc or iron ion per subunit.</text>
</comment>
<evidence type="ECO:0000256" key="6">
    <source>
        <dbReference type="ARBA" id="ARBA00023004"/>
    </source>
</evidence>
<dbReference type="Gene3D" id="3.20.20.140">
    <property type="entry name" value="Metal-dependent hydrolases"/>
    <property type="match status" value="1"/>
</dbReference>
<feature type="domain" description="Amidohydrolase-related" evidence="8">
    <location>
        <begin position="65"/>
        <end position="405"/>
    </location>
</feature>
<dbReference type="Gene3D" id="2.30.40.10">
    <property type="entry name" value="Urease, subunit C, domain 1"/>
    <property type="match status" value="1"/>
</dbReference>
<evidence type="ECO:0000256" key="5">
    <source>
        <dbReference type="ARBA" id="ARBA00022833"/>
    </source>
</evidence>
<feature type="binding site" evidence="7">
    <location>
        <position position="73"/>
    </location>
    <ligand>
        <name>Fe(3+)</name>
        <dbReference type="ChEBI" id="CHEBI:29034"/>
    </ligand>
</feature>
<reference evidence="9 10" key="1">
    <citation type="submission" date="2019-07" db="EMBL/GenBank/DDBJ databases">
        <title>Draft genome for Aliikangiella sp. M105.</title>
        <authorList>
            <person name="Wang G."/>
        </authorList>
    </citation>
    <scope>NUCLEOTIDE SEQUENCE [LARGE SCALE GENOMIC DNA]</scope>
    <source>
        <strain evidence="9 10">M105</strain>
    </source>
</reference>
<feature type="binding site" evidence="7">
    <location>
        <position position="246"/>
    </location>
    <ligand>
        <name>4-imidazolone-5-propanoate</name>
        <dbReference type="ChEBI" id="CHEBI:77893"/>
    </ligand>
</feature>
<evidence type="ECO:0000256" key="2">
    <source>
        <dbReference type="ARBA" id="ARBA00022723"/>
    </source>
</evidence>
<dbReference type="GO" id="GO:0005737">
    <property type="term" value="C:cytoplasm"/>
    <property type="evidence" value="ECO:0007669"/>
    <property type="project" value="UniProtKB-SubCell"/>
</dbReference>
<accession>A0A545U4Q6</accession>
<keyword evidence="4 7" id="KW-0369">Histidine metabolism</keyword>
<dbReference type="PANTHER" id="PTHR42752:SF1">
    <property type="entry name" value="IMIDAZOLONEPROPIONASE-RELATED"/>
    <property type="match status" value="1"/>
</dbReference>
<dbReference type="InterPro" id="IPR005920">
    <property type="entry name" value="HutI"/>
</dbReference>
<comment type="pathway">
    <text evidence="7">Amino-acid degradation; L-histidine degradation into L-glutamate; N-formimidoyl-L-glutamate from L-histidine: step 3/3.</text>
</comment>
<feature type="binding site" evidence="7">
    <location>
        <position position="318"/>
    </location>
    <ligand>
        <name>Fe(3+)</name>
        <dbReference type="ChEBI" id="CHEBI:29034"/>
    </ligand>
</feature>
<dbReference type="GO" id="GO:0050480">
    <property type="term" value="F:imidazolonepropionase activity"/>
    <property type="evidence" value="ECO:0007669"/>
    <property type="project" value="UniProtKB-UniRule"/>
</dbReference>
<dbReference type="InterPro" id="IPR006680">
    <property type="entry name" value="Amidohydro-rel"/>
</dbReference>
<evidence type="ECO:0000313" key="10">
    <source>
        <dbReference type="Proteomes" id="UP000315439"/>
    </source>
</evidence>
<dbReference type="SUPFAM" id="SSF51338">
    <property type="entry name" value="Composite domain of metallo-dependent hydrolases"/>
    <property type="match status" value="1"/>
</dbReference>
<dbReference type="Pfam" id="PF01979">
    <property type="entry name" value="Amidohydro_1"/>
    <property type="match status" value="1"/>
</dbReference>
<dbReference type="OrthoDB" id="9776455at2"/>
<feature type="binding site" evidence="7">
    <location>
        <position position="75"/>
    </location>
    <ligand>
        <name>Zn(2+)</name>
        <dbReference type="ChEBI" id="CHEBI:29105"/>
    </ligand>
</feature>
<dbReference type="GO" id="GO:0019557">
    <property type="term" value="P:L-histidine catabolic process to glutamate and formate"/>
    <property type="evidence" value="ECO:0007669"/>
    <property type="project" value="UniProtKB-UniPathway"/>
</dbReference>
<comment type="subcellular location">
    <subcellularLocation>
        <location evidence="7">Cytoplasm</location>
    </subcellularLocation>
</comment>
<dbReference type="CDD" id="cd01296">
    <property type="entry name" value="Imidazolone-5PH"/>
    <property type="match status" value="1"/>
</dbReference>
<dbReference type="GO" id="GO:0008270">
    <property type="term" value="F:zinc ion binding"/>
    <property type="evidence" value="ECO:0007669"/>
    <property type="project" value="UniProtKB-UniRule"/>
</dbReference>